<reference evidence="2 3" key="1">
    <citation type="submission" date="2022-04" db="EMBL/GenBank/DDBJ databases">
        <title>Genome sequence of C. roseum typestrain.</title>
        <authorList>
            <person name="Poehlein A."/>
            <person name="Schoch T."/>
            <person name="Duerre P."/>
            <person name="Daniel R."/>
        </authorList>
    </citation>
    <scope>NUCLEOTIDE SEQUENCE [LARGE SCALE GENOMIC DNA]</scope>
    <source>
        <strain evidence="2 3">DSM 7320</strain>
    </source>
</reference>
<dbReference type="SUPFAM" id="SSF55826">
    <property type="entry name" value="YbaK/ProRS associated domain"/>
    <property type="match status" value="1"/>
</dbReference>
<dbReference type="Gene3D" id="3.90.960.10">
    <property type="entry name" value="YbaK/aminoacyl-tRNA synthetase-associated domain"/>
    <property type="match status" value="1"/>
</dbReference>
<dbReference type="STRING" id="84029.CROST_37920"/>
<evidence type="ECO:0000259" key="1">
    <source>
        <dbReference type="Pfam" id="PF04073"/>
    </source>
</evidence>
<sequence>MSIYNLLITTLQTNNIKFKICEHKAEGRCEDISKIRGNKLCQAMKALVIMAKPNKKDRKYYLAVLPGDQFLDMNAIKKYIGIKDLMLAPKDRAKTLTECEMGAVPPFSFNENLQLIVDPSVKLNKEVVFNAGVLDHSIFMNIDDYIKIANPTFVKITKDANHDNNII</sequence>
<keyword evidence="3" id="KW-1185">Reference proteome</keyword>
<dbReference type="EMBL" id="CP096983">
    <property type="protein sequence ID" value="URZ13367.1"/>
    <property type="molecule type" value="Genomic_DNA"/>
</dbReference>
<dbReference type="InterPro" id="IPR007214">
    <property type="entry name" value="YbaK/aa-tRNA-synth-assoc-dom"/>
</dbReference>
<dbReference type="AlphaFoldDB" id="A0A1S8LWX1"/>
<dbReference type="Proteomes" id="UP000190951">
    <property type="component" value="Chromosome"/>
</dbReference>
<organism evidence="2 3">
    <name type="scientific">Clostridium felsineum</name>
    <dbReference type="NCBI Taxonomy" id="36839"/>
    <lineage>
        <taxon>Bacteria</taxon>
        <taxon>Bacillati</taxon>
        <taxon>Bacillota</taxon>
        <taxon>Clostridia</taxon>
        <taxon>Eubacteriales</taxon>
        <taxon>Clostridiaceae</taxon>
        <taxon>Clostridium</taxon>
    </lineage>
</organism>
<dbReference type="GO" id="GO:0002161">
    <property type="term" value="F:aminoacyl-tRNA deacylase activity"/>
    <property type="evidence" value="ECO:0007669"/>
    <property type="project" value="InterPro"/>
</dbReference>
<evidence type="ECO:0000313" key="3">
    <source>
        <dbReference type="Proteomes" id="UP000190951"/>
    </source>
</evidence>
<dbReference type="PANTHER" id="PTHR30411">
    <property type="entry name" value="CYTOPLASMIC PROTEIN"/>
    <property type="match status" value="1"/>
</dbReference>
<gene>
    <name evidence="2" type="ORF">CROST_041330</name>
</gene>
<evidence type="ECO:0000313" key="2">
    <source>
        <dbReference type="EMBL" id="URZ13367.1"/>
    </source>
</evidence>
<dbReference type="KEGG" id="crw:CROST_041330"/>
<dbReference type="InterPro" id="IPR036754">
    <property type="entry name" value="YbaK/aa-tRNA-synt-asso_dom_sf"/>
</dbReference>
<feature type="domain" description="YbaK/aminoacyl-tRNA synthetase-associated" evidence="1">
    <location>
        <begin position="29"/>
        <end position="147"/>
    </location>
</feature>
<protein>
    <recommendedName>
        <fullName evidence="1">YbaK/aminoacyl-tRNA synthetase-associated domain-containing protein</fullName>
    </recommendedName>
</protein>
<name>A0A1S8LWX1_9CLOT</name>
<dbReference type="Pfam" id="PF04073">
    <property type="entry name" value="tRNA_edit"/>
    <property type="match status" value="1"/>
</dbReference>
<dbReference type="PANTHER" id="PTHR30411:SF9">
    <property type="entry name" value="MULTIFUNCTIONAL SER_THR-TRNA DEACYLASE PROXP-Y"/>
    <property type="match status" value="1"/>
</dbReference>
<dbReference type="RefSeq" id="WP_077834889.1">
    <property type="nucleotide sequence ID" value="NZ_CP096983.1"/>
</dbReference>
<proteinExistence type="predicted"/>
<accession>A0A1S8LWX1</accession>